<protein>
    <submittedName>
        <fullName evidence="1">Uncharacterized protein</fullName>
    </submittedName>
</protein>
<sequence>MVCISGTYSLNNKLDGQTDASDRMFSCGRIDISPAVRATHLCAVAVATGMCAGVTERRVGPESEGKSESRQPVWRAAVYLRVEPFVEKWRINGEAQRPGCFRRVVD</sequence>
<accession>A0A9Q1INB7</accession>
<name>A0A9Q1INB7_SYNKA</name>
<dbReference type="Proteomes" id="UP001152622">
    <property type="component" value="Chromosome 12"/>
</dbReference>
<organism evidence="1 2">
    <name type="scientific">Synaphobranchus kaupii</name>
    <name type="common">Kaup's arrowtooth eel</name>
    <dbReference type="NCBI Taxonomy" id="118154"/>
    <lineage>
        <taxon>Eukaryota</taxon>
        <taxon>Metazoa</taxon>
        <taxon>Chordata</taxon>
        <taxon>Craniata</taxon>
        <taxon>Vertebrata</taxon>
        <taxon>Euteleostomi</taxon>
        <taxon>Actinopterygii</taxon>
        <taxon>Neopterygii</taxon>
        <taxon>Teleostei</taxon>
        <taxon>Anguilliformes</taxon>
        <taxon>Synaphobranchidae</taxon>
        <taxon>Synaphobranchus</taxon>
    </lineage>
</organism>
<comment type="caution">
    <text evidence="1">The sequence shown here is derived from an EMBL/GenBank/DDBJ whole genome shotgun (WGS) entry which is preliminary data.</text>
</comment>
<evidence type="ECO:0000313" key="1">
    <source>
        <dbReference type="EMBL" id="KAJ8346244.1"/>
    </source>
</evidence>
<reference evidence="1" key="1">
    <citation type="journal article" date="2023" name="Science">
        <title>Genome structures resolve the early diversification of teleost fishes.</title>
        <authorList>
            <person name="Parey E."/>
            <person name="Louis A."/>
            <person name="Montfort J."/>
            <person name="Bouchez O."/>
            <person name="Roques C."/>
            <person name="Iampietro C."/>
            <person name="Lluch J."/>
            <person name="Castinel A."/>
            <person name="Donnadieu C."/>
            <person name="Desvignes T."/>
            <person name="Floi Bucao C."/>
            <person name="Jouanno E."/>
            <person name="Wen M."/>
            <person name="Mejri S."/>
            <person name="Dirks R."/>
            <person name="Jansen H."/>
            <person name="Henkel C."/>
            <person name="Chen W.J."/>
            <person name="Zahm M."/>
            <person name="Cabau C."/>
            <person name="Klopp C."/>
            <person name="Thompson A.W."/>
            <person name="Robinson-Rechavi M."/>
            <person name="Braasch I."/>
            <person name="Lecointre G."/>
            <person name="Bobe J."/>
            <person name="Postlethwait J.H."/>
            <person name="Berthelot C."/>
            <person name="Roest Crollius H."/>
            <person name="Guiguen Y."/>
        </authorList>
    </citation>
    <scope>NUCLEOTIDE SEQUENCE</scope>
    <source>
        <strain evidence="1">WJC10195</strain>
    </source>
</reference>
<evidence type="ECO:0000313" key="2">
    <source>
        <dbReference type="Proteomes" id="UP001152622"/>
    </source>
</evidence>
<proteinExistence type="predicted"/>
<gene>
    <name evidence="1" type="ORF">SKAU_G00304370</name>
</gene>
<dbReference type="AlphaFoldDB" id="A0A9Q1INB7"/>
<dbReference type="EMBL" id="JAINUF010000012">
    <property type="protein sequence ID" value="KAJ8346244.1"/>
    <property type="molecule type" value="Genomic_DNA"/>
</dbReference>
<keyword evidence="2" id="KW-1185">Reference proteome</keyword>